<organism evidence="10 11">
    <name type="scientific">Pseudoxanthomonas helianthi</name>
    <dbReference type="NCBI Taxonomy" id="1453541"/>
    <lineage>
        <taxon>Bacteria</taxon>
        <taxon>Pseudomonadati</taxon>
        <taxon>Pseudomonadota</taxon>
        <taxon>Gammaproteobacteria</taxon>
        <taxon>Lysobacterales</taxon>
        <taxon>Lysobacteraceae</taxon>
        <taxon>Pseudoxanthomonas</taxon>
    </lineage>
</organism>
<evidence type="ECO:0000256" key="6">
    <source>
        <dbReference type="ARBA" id="ARBA00023008"/>
    </source>
</evidence>
<sequence length="127" mass="13008">MSRIRSAFIGLFAAAAILGSASVFAHPKLVASVPAANAAVAAPASITLSFSEKLLPKLSGAELVMTKMPGMEMPPMKIAAKVAPGADGKSLVLTPAKPLATGVYRVDWHVVSGDTHPVKGTLVFSVK</sequence>
<gene>
    <name evidence="10" type="primary">copC</name>
    <name evidence="10" type="ORF">J5837_00555</name>
</gene>
<dbReference type="EMBL" id="JAGKTC010000001">
    <property type="protein sequence ID" value="MBP3982898.1"/>
    <property type="molecule type" value="Genomic_DNA"/>
</dbReference>
<feature type="domain" description="CopC" evidence="9">
    <location>
        <begin position="26"/>
        <end position="126"/>
    </location>
</feature>
<protein>
    <recommendedName>
        <fullName evidence="7">Copper resistance protein C</fullName>
    </recommendedName>
</protein>
<reference evidence="10" key="1">
    <citation type="journal article" date="2016" name="Int. J. Syst. Evol. Microbiol.">
        <title>Pseudoxanthomonas helianthi sp. nov., isolated from roots of Jerusalem artichoke (Helianthus tuberosus).</title>
        <authorList>
            <person name="Kittiwongwattana C."/>
            <person name="Thawai C."/>
        </authorList>
    </citation>
    <scope>NUCLEOTIDE SEQUENCE</scope>
    <source>
        <strain evidence="10">110414</strain>
    </source>
</reference>
<dbReference type="Proteomes" id="UP000673447">
    <property type="component" value="Unassembled WGS sequence"/>
</dbReference>
<evidence type="ECO:0000256" key="2">
    <source>
        <dbReference type="ARBA" id="ARBA00010509"/>
    </source>
</evidence>
<dbReference type="SUPFAM" id="SSF81296">
    <property type="entry name" value="E set domains"/>
    <property type="match status" value="1"/>
</dbReference>
<evidence type="ECO:0000256" key="3">
    <source>
        <dbReference type="ARBA" id="ARBA00022723"/>
    </source>
</evidence>
<dbReference type="InterPro" id="IPR007348">
    <property type="entry name" value="CopC_dom"/>
</dbReference>
<accession>A0A940WW72</accession>
<comment type="subcellular location">
    <subcellularLocation>
        <location evidence="1 7">Periplasm</location>
    </subcellularLocation>
</comment>
<comment type="function">
    <text evidence="7">Involved in copper resistance.</text>
</comment>
<keyword evidence="3 7" id="KW-0479">Metal-binding</keyword>
<name>A0A940WW72_9GAMM</name>
<dbReference type="PANTHER" id="PTHR34820:SF4">
    <property type="entry name" value="INNER MEMBRANE PROTEIN YEBZ"/>
    <property type="match status" value="1"/>
</dbReference>
<dbReference type="RefSeq" id="WP_210534779.1">
    <property type="nucleotide sequence ID" value="NZ_JAGKTC010000001.1"/>
</dbReference>
<keyword evidence="6 7" id="KW-0186">Copper</keyword>
<keyword evidence="5 7" id="KW-0574">Periplasm</keyword>
<feature type="signal peptide" evidence="8">
    <location>
        <begin position="1"/>
        <end position="25"/>
    </location>
</feature>
<dbReference type="InterPro" id="IPR014755">
    <property type="entry name" value="Cu-Rt/internalin_Ig-like"/>
</dbReference>
<evidence type="ECO:0000259" key="9">
    <source>
        <dbReference type="Pfam" id="PF04234"/>
    </source>
</evidence>
<evidence type="ECO:0000256" key="1">
    <source>
        <dbReference type="ARBA" id="ARBA00004418"/>
    </source>
</evidence>
<dbReference type="AlphaFoldDB" id="A0A940WW72"/>
<reference evidence="10" key="2">
    <citation type="submission" date="2021-03" db="EMBL/GenBank/DDBJ databases">
        <authorList>
            <person name="Cao W."/>
        </authorList>
    </citation>
    <scope>NUCLEOTIDE SEQUENCE</scope>
    <source>
        <strain evidence="10">110414</strain>
    </source>
</reference>
<dbReference type="NCBIfam" id="NF033814">
    <property type="entry name" value="copper_CopC"/>
    <property type="match status" value="1"/>
</dbReference>
<proteinExistence type="inferred from homology"/>
<evidence type="ECO:0000256" key="7">
    <source>
        <dbReference type="RuleBase" id="RU369037"/>
    </source>
</evidence>
<keyword evidence="4 7" id="KW-0732">Signal</keyword>
<evidence type="ECO:0000313" key="11">
    <source>
        <dbReference type="Proteomes" id="UP000673447"/>
    </source>
</evidence>
<dbReference type="GO" id="GO:0005886">
    <property type="term" value="C:plasma membrane"/>
    <property type="evidence" value="ECO:0007669"/>
    <property type="project" value="TreeGrafter"/>
</dbReference>
<evidence type="ECO:0000313" key="10">
    <source>
        <dbReference type="EMBL" id="MBP3982898.1"/>
    </source>
</evidence>
<feature type="chain" id="PRO_5036843720" description="Copper resistance protein C" evidence="8">
    <location>
        <begin position="26"/>
        <end position="127"/>
    </location>
</feature>
<comment type="caution">
    <text evidence="10">The sequence shown here is derived from an EMBL/GenBank/DDBJ whole genome shotgun (WGS) entry which is preliminary data.</text>
</comment>
<dbReference type="GO" id="GO:0046688">
    <property type="term" value="P:response to copper ion"/>
    <property type="evidence" value="ECO:0007669"/>
    <property type="project" value="UniProtKB-UniRule"/>
</dbReference>
<comment type="similarity">
    <text evidence="2 7">Belongs to the CopC family.</text>
</comment>
<dbReference type="InterPro" id="IPR032694">
    <property type="entry name" value="CopC/D"/>
</dbReference>
<dbReference type="PANTHER" id="PTHR34820">
    <property type="entry name" value="INNER MEMBRANE PROTEIN YEBZ"/>
    <property type="match status" value="1"/>
</dbReference>
<dbReference type="GO" id="GO:0005507">
    <property type="term" value="F:copper ion binding"/>
    <property type="evidence" value="ECO:0007669"/>
    <property type="project" value="UniProtKB-UniRule"/>
</dbReference>
<dbReference type="Gene3D" id="2.60.40.1220">
    <property type="match status" value="1"/>
</dbReference>
<keyword evidence="11" id="KW-1185">Reference proteome</keyword>
<dbReference type="GO" id="GO:0006825">
    <property type="term" value="P:copper ion transport"/>
    <property type="evidence" value="ECO:0007669"/>
    <property type="project" value="InterPro"/>
</dbReference>
<dbReference type="InterPro" id="IPR014756">
    <property type="entry name" value="Ig_E-set"/>
</dbReference>
<dbReference type="Pfam" id="PF04234">
    <property type="entry name" value="CopC"/>
    <property type="match status" value="1"/>
</dbReference>
<dbReference type="InterPro" id="IPR047685">
    <property type="entry name" value="CopC-like"/>
</dbReference>
<evidence type="ECO:0000256" key="4">
    <source>
        <dbReference type="ARBA" id="ARBA00022729"/>
    </source>
</evidence>
<dbReference type="GO" id="GO:0042597">
    <property type="term" value="C:periplasmic space"/>
    <property type="evidence" value="ECO:0007669"/>
    <property type="project" value="UniProtKB-SubCell"/>
</dbReference>
<evidence type="ECO:0000256" key="8">
    <source>
        <dbReference type="SAM" id="SignalP"/>
    </source>
</evidence>
<evidence type="ECO:0000256" key="5">
    <source>
        <dbReference type="ARBA" id="ARBA00022764"/>
    </source>
</evidence>